<comment type="caution">
    <text evidence="9">The sequence shown here is derived from an EMBL/GenBank/DDBJ whole genome shotgun (WGS) entry which is preliminary data.</text>
</comment>
<evidence type="ECO:0000256" key="6">
    <source>
        <dbReference type="SAM" id="Phobius"/>
    </source>
</evidence>
<feature type="domain" description="ComEC/Rec2-related protein" evidence="7">
    <location>
        <begin position="269"/>
        <end position="544"/>
    </location>
</feature>
<feature type="transmembrane region" description="Helical" evidence="6">
    <location>
        <begin position="528"/>
        <end position="548"/>
    </location>
</feature>
<gene>
    <name evidence="9" type="ORF">HMPREF9144_1557</name>
</gene>
<organism evidence="9 10">
    <name type="scientific">Prevotella pallens ATCC 700821</name>
    <dbReference type="NCBI Taxonomy" id="997353"/>
    <lineage>
        <taxon>Bacteria</taxon>
        <taxon>Pseudomonadati</taxon>
        <taxon>Bacteroidota</taxon>
        <taxon>Bacteroidia</taxon>
        <taxon>Bacteroidales</taxon>
        <taxon>Prevotellaceae</taxon>
        <taxon>Prevotella</taxon>
    </lineage>
</organism>
<dbReference type="eggNOG" id="COG0658">
    <property type="taxonomic scope" value="Bacteria"/>
</dbReference>
<feature type="domain" description="DUF4131" evidence="8">
    <location>
        <begin position="72"/>
        <end position="217"/>
    </location>
</feature>
<proteinExistence type="predicted"/>
<accession>F9DIR7</accession>
<dbReference type="STRING" id="997353.HMPREF9144_1557"/>
<evidence type="ECO:0008006" key="11">
    <source>
        <dbReference type="Google" id="ProtNLM"/>
    </source>
</evidence>
<name>F9DIR7_9BACT</name>
<evidence type="ECO:0000256" key="5">
    <source>
        <dbReference type="ARBA" id="ARBA00023136"/>
    </source>
</evidence>
<feature type="transmembrane region" description="Helical" evidence="6">
    <location>
        <begin position="95"/>
        <end position="114"/>
    </location>
</feature>
<feature type="transmembrane region" description="Helical" evidence="6">
    <location>
        <begin position="466"/>
        <end position="491"/>
    </location>
</feature>
<evidence type="ECO:0000256" key="1">
    <source>
        <dbReference type="ARBA" id="ARBA00004651"/>
    </source>
</evidence>
<dbReference type="PANTHER" id="PTHR30619">
    <property type="entry name" value="DNA INTERNALIZATION/COMPETENCE PROTEIN COMEC/REC2"/>
    <property type="match status" value="1"/>
</dbReference>
<evidence type="ECO:0000259" key="8">
    <source>
        <dbReference type="Pfam" id="PF13567"/>
    </source>
</evidence>
<keyword evidence="4 6" id="KW-1133">Transmembrane helix</keyword>
<dbReference type="InterPro" id="IPR004477">
    <property type="entry name" value="ComEC_N"/>
</dbReference>
<dbReference type="InterPro" id="IPR025405">
    <property type="entry name" value="DUF4131"/>
</dbReference>
<evidence type="ECO:0000256" key="3">
    <source>
        <dbReference type="ARBA" id="ARBA00022692"/>
    </source>
</evidence>
<dbReference type="EMBL" id="AFPY01000087">
    <property type="protein sequence ID" value="EGQ17042.1"/>
    <property type="molecule type" value="Genomic_DNA"/>
</dbReference>
<feature type="transmembrane region" description="Helical" evidence="6">
    <location>
        <begin position="324"/>
        <end position="344"/>
    </location>
</feature>
<keyword evidence="3 6" id="KW-0812">Transmembrane</keyword>
<feature type="transmembrane region" description="Helical" evidence="6">
    <location>
        <begin position="432"/>
        <end position="454"/>
    </location>
</feature>
<feature type="transmembrane region" description="Helical" evidence="6">
    <location>
        <begin position="73"/>
        <end position="90"/>
    </location>
</feature>
<evidence type="ECO:0000313" key="9">
    <source>
        <dbReference type="EMBL" id="EGQ17042.1"/>
    </source>
</evidence>
<dbReference type="NCBIfam" id="TIGR00360">
    <property type="entry name" value="ComEC_N-term"/>
    <property type="match status" value="1"/>
</dbReference>
<dbReference type="HOGENOM" id="CLU_010363_5_1_10"/>
<keyword evidence="5 6" id="KW-0472">Membrane</keyword>
<evidence type="ECO:0000313" key="10">
    <source>
        <dbReference type="Proteomes" id="UP000004123"/>
    </source>
</evidence>
<dbReference type="Proteomes" id="UP000004123">
    <property type="component" value="Unassembled WGS sequence"/>
</dbReference>
<reference evidence="9 10" key="1">
    <citation type="submission" date="2011-04" db="EMBL/GenBank/DDBJ databases">
        <authorList>
            <person name="Muzny D."/>
            <person name="Qin X."/>
            <person name="Deng J."/>
            <person name="Jiang H."/>
            <person name="Liu Y."/>
            <person name="Qu J."/>
            <person name="Song X.-Z."/>
            <person name="Zhang L."/>
            <person name="Thornton R."/>
            <person name="Coyle M."/>
            <person name="Francisco L."/>
            <person name="Jackson L."/>
            <person name="Javaid M."/>
            <person name="Korchina V."/>
            <person name="Kovar C."/>
            <person name="Mata R."/>
            <person name="Mathew T."/>
            <person name="Ngo R."/>
            <person name="Nguyen L."/>
            <person name="Nguyen N."/>
            <person name="Okwuonu G."/>
            <person name="Ongeri F."/>
            <person name="Pham C."/>
            <person name="Simmons D."/>
            <person name="Wilczek-Boney K."/>
            <person name="Hale W."/>
            <person name="Jakkamsetti A."/>
            <person name="Pham P."/>
            <person name="Ruth R."/>
            <person name="San Lucas F."/>
            <person name="Warren J."/>
            <person name="Zhang J."/>
            <person name="Zhao Z."/>
            <person name="Zhou C."/>
            <person name="Zhu D."/>
            <person name="Lee S."/>
            <person name="Bess C."/>
            <person name="Blankenburg K."/>
            <person name="Forbes L."/>
            <person name="Fu Q."/>
            <person name="Gubbala S."/>
            <person name="Hirani K."/>
            <person name="Jayaseelan J.C."/>
            <person name="Lara F."/>
            <person name="Munidasa M."/>
            <person name="Palculict T."/>
            <person name="Patil S."/>
            <person name="Pu L.-L."/>
            <person name="Saada N."/>
            <person name="Tang L."/>
            <person name="Weissenberger G."/>
            <person name="Zhu Y."/>
            <person name="Hemphill L."/>
            <person name="Shang Y."/>
            <person name="Youmans B."/>
            <person name="Ayvaz T."/>
            <person name="Ross M."/>
            <person name="Santibanez J."/>
            <person name="Aqrawi P."/>
            <person name="Gross S."/>
            <person name="Joshi V."/>
            <person name="Fowler G."/>
            <person name="Nazareth L."/>
            <person name="Reid J."/>
            <person name="Worley K."/>
            <person name="Petrosino J."/>
            <person name="Highlander S."/>
            <person name="Gibbs R."/>
        </authorList>
    </citation>
    <scope>NUCLEOTIDE SEQUENCE [LARGE SCALE GENOMIC DNA]</scope>
    <source>
        <strain evidence="9 10">ATCC 700821</strain>
    </source>
</reference>
<dbReference type="Pfam" id="PF13567">
    <property type="entry name" value="DUF4131"/>
    <property type="match status" value="1"/>
</dbReference>
<protein>
    <recommendedName>
        <fullName evidence="11">Competence protein</fullName>
    </recommendedName>
</protein>
<sequence length="555" mass="62920">MIRLRFITRGGRRWVNIMIEAEKYLLLLQTKQKITTYTMKQGIANDINPLVKVATALIIGMVLGRFALTIIPIWSWLAMAMLCLVVIFLSRNRRIFNSCALLLAVASIGGWLMANTEMEMQKFIPTKLLRYNAVLLTEPVRHGKVIQTELAIQTTDAPMKIKAAILCDTVSENYKRLHVGDGITAFSELEKPVNFCDTDFDYARWLHLHGISAETFIFYRNWKKTAVNLSFLSIVDRTLIELKRAKQQWLRTYARVGLEEQTAAVTIAMTLGNKQLISKDVKDDYSVSGASHILALSGLHLGIIYVIFLFGFNLCKGIPYLNVLVRYHISDLLVLLLIWLYALLVDFSPSVLRSATMITVYSVVRLLNRDRSSLNTLALTAIILLVLHPQNLWDVGFQLSFMAVLSIILFAPTLYGLFSYEQLQHHWLLRWIWTLITVSVAAQLGTAPLVAYYFGRFSCYFLLSNFIVIPCATIILYTTVLLFVCFFMPVVQLFIGKALQTIVGAMNTALHSIAHLPGASIEELHPSILQLFFCYILLLCAYCLTTFFSKQADLQ</sequence>
<dbReference type="InterPro" id="IPR052159">
    <property type="entry name" value="Competence_DNA_uptake"/>
</dbReference>
<dbReference type="AlphaFoldDB" id="F9DIR7"/>
<dbReference type="Pfam" id="PF03772">
    <property type="entry name" value="Competence"/>
    <property type="match status" value="1"/>
</dbReference>
<feature type="transmembrane region" description="Helical" evidence="6">
    <location>
        <begin position="374"/>
        <end position="393"/>
    </location>
</feature>
<feature type="transmembrane region" description="Helical" evidence="6">
    <location>
        <begin position="399"/>
        <end position="420"/>
    </location>
</feature>
<evidence type="ECO:0000256" key="4">
    <source>
        <dbReference type="ARBA" id="ARBA00022989"/>
    </source>
</evidence>
<keyword evidence="2" id="KW-1003">Cell membrane</keyword>
<comment type="subcellular location">
    <subcellularLocation>
        <location evidence="1">Cell membrane</location>
        <topology evidence="1">Multi-pass membrane protein</topology>
    </subcellularLocation>
</comment>
<evidence type="ECO:0000259" key="7">
    <source>
        <dbReference type="Pfam" id="PF03772"/>
    </source>
</evidence>
<dbReference type="PANTHER" id="PTHR30619:SF1">
    <property type="entry name" value="RECOMBINATION PROTEIN 2"/>
    <property type="match status" value="1"/>
</dbReference>
<dbReference type="GO" id="GO:0005886">
    <property type="term" value="C:plasma membrane"/>
    <property type="evidence" value="ECO:0007669"/>
    <property type="project" value="UniProtKB-SubCell"/>
</dbReference>
<evidence type="ECO:0000256" key="2">
    <source>
        <dbReference type="ARBA" id="ARBA00022475"/>
    </source>
</evidence>